<dbReference type="Pfam" id="PF00078">
    <property type="entry name" value="RVT_1"/>
    <property type="match status" value="1"/>
</dbReference>
<evidence type="ECO:0008006" key="4">
    <source>
        <dbReference type="Google" id="ProtNLM"/>
    </source>
</evidence>
<dbReference type="InterPro" id="IPR000477">
    <property type="entry name" value="RT_dom"/>
</dbReference>
<dbReference type="Pfam" id="PF13456">
    <property type="entry name" value="RVT_3"/>
    <property type="match status" value="1"/>
</dbReference>
<name>A0A2N9ENM7_FAGSY</name>
<evidence type="ECO:0000259" key="2">
    <source>
        <dbReference type="Pfam" id="PF13456"/>
    </source>
</evidence>
<dbReference type="Gene3D" id="3.30.420.10">
    <property type="entry name" value="Ribonuclease H-like superfamily/Ribonuclease H"/>
    <property type="match status" value="1"/>
</dbReference>
<dbReference type="InterPro" id="IPR012337">
    <property type="entry name" value="RNaseH-like_sf"/>
</dbReference>
<dbReference type="InterPro" id="IPR002156">
    <property type="entry name" value="RNaseH_domain"/>
</dbReference>
<dbReference type="CDD" id="cd06222">
    <property type="entry name" value="RNase_H_like"/>
    <property type="match status" value="1"/>
</dbReference>
<dbReference type="PANTHER" id="PTHR33116">
    <property type="entry name" value="REVERSE TRANSCRIPTASE ZINC-BINDING DOMAIN-CONTAINING PROTEIN-RELATED-RELATED"/>
    <property type="match status" value="1"/>
</dbReference>
<dbReference type="InterPro" id="IPR036397">
    <property type="entry name" value="RNaseH_sf"/>
</dbReference>
<dbReference type="SUPFAM" id="SSF53098">
    <property type="entry name" value="Ribonuclease H-like"/>
    <property type="match status" value="1"/>
</dbReference>
<accession>A0A2N9ENM7</accession>
<dbReference type="SUPFAM" id="SSF56672">
    <property type="entry name" value="DNA/RNA polymerases"/>
    <property type="match status" value="1"/>
</dbReference>
<sequence>MLLKHLNQIKDLGSPKQRKLRSIYPQSLMNFSKKMKLSFPLKDGNGAVWVGFRPAPPRPDPFRYPPQKTRLLPRPACLTGTRLTRPDGRWIGSDQTTIIGHLNPTCCRSAESKQDLSHRRSVRTDPVRGFCCAPFFRPDLIHASAANPRRERCYAVDGGAGRVPVGHGFLAIPIPADLHNLITPNISVEDNDDLCKIPSTEEINAALFGMSSLKAPSSDGLPVPIPTTANNYRPISLCNVVYKIIAKLLVDKLRPFLQRLISHCQSAFIPSRWIAENEVIVQELLHSFKQRKVKVGVMAVKLDLQKAYDRLNWPFLQVVLNKFGFDDRFIKWIMECVSSVSHTILVNGGKTDQIFPSRGVRQGVPLSPYLFIMCQDVLSRMLDRGISAGRLSGQTAEATILTEWLEKYCSWSGQLINRNKSGVFFSKHTKKPMQRSLKCLLQMKVIQKDSFYLGSPMFLRAAKTKDFHFLLDKVEFKLKGWRSKSLSWARRTTLIKSVAQALPTYTMSTFEVPTTIWTKIDSATRRFWWNLKTSSGSHLALKSWEALCLPHKQGGLGFRKRKEFKMALVSKMAWMVITNRHNSCMDLLRSACFQVGDGKSINVWKDPWIPWLTGFKPKPKNQSISLNPLMVSSLINFNTKSWKTDQLIELFDEESILAIQKITIPIRSFIDKHLSHQISLHMALTLETIWSLRNQMIHNGDQVKLLSIIKNLDARVLEHMESLKASSQEQGDALNLNYQQNLSASVIPMQQGTTTWIPPAIGVIKLNVDAAISKDFSTLAVVARNANGEIIKAWAKVHFASNALQAEAAAILWALELTNSEKFPCIIVEGDSKICCYALNNRDSEAAWREANEVAHAMAKFASQSKTYFNCNMSSLPKPV</sequence>
<dbReference type="GO" id="GO:0003676">
    <property type="term" value="F:nucleic acid binding"/>
    <property type="evidence" value="ECO:0007669"/>
    <property type="project" value="InterPro"/>
</dbReference>
<protein>
    <recommendedName>
        <fullName evidence="4">Reverse transcriptase domain-containing protein</fullName>
    </recommendedName>
</protein>
<dbReference type="PANTHER" id="PTHR33116:SF86">
    <property type="entry name" value="REVERSE TRANSCRIPTASE DOMAIN-CONTAINING PROTEIN"/>
    <property type="match status" value="1"/>
</dbReference>
<dbReference type="CDD" id="cd01650">
    <property type="entry name" value="RT_nLTR_like"/>
    <property type="match status" value="1"/>
</dbReference>
<gene>
    <name evidence="3" type="ORF">FSB_LOCUS4076</name>
</gene>
<dbReference type="InterPro" id="IPR043502">
    <property type="entry name" value="DNA/RNA_pol_sf"/>
</dbReference>
<reference evidence="3" key="1">
    <citation type="submission" date="2018-02" db="EMBL/GenBank/DDBJ databases">
        <authorList>
            <person name="Cohen D.B."/>
            <person name="Kent A.D."/>
        </authorList>
    </citation>
    <scope>NUCLEOTIDE SEQUENCE</scope>
</reference>
<feature type="domain" description="Reverse transcriptase" evidence="1">
    <location>
        <begin position="229"/>
        <end position="384"/>
    </location>
</feature>
<organism evidence="3">
    <name type="scientific">Fagus sylvatica</name>
    <name type="common">Beechnut</name>
    <dbReference type="NCBI Taxonomy" id="28930"/>
    <lineage>
        <taxon>Eukaryota</taxon>
        <taxon>Viridiplantae</taxon>
        <taxon>Streptophyta</taxon>
        <taxon>Embryophyta</taxon>
        <taxon>Tracheophyta</taxon>
        <taxon>Spermatophyta</taxon>
        <taxon>Magnoliopsida</taxon>
        <taxon>eudicotyledons</taxon>
        <taxon>Gunneridae</taxon>
        <taxon>Pentapetalae</taxon>
        <taxon>rosids</taxon>
        <taxon>fabids</taxon>
        <taxon>Fagales</taxon>
        <taxon>Fagaceae</taxon>
        <taxon>Fagus</taxon>
    </lineage>
</organism>
<dbReference type="InterPro" id="IPR044730">
    <property type="entry name" value="RNase_H-like_dom_plant"/>
</dbReference>
<dbReference type="GO" id="GO:0004523">
    <property type="term" value="F:RNA-DNA hybrid ribonuclease activity"/>
    <property type="evidence" value="ECO:0007669"/>
    <property type="project" value="InterPro"/>
</dbReference>
<evidence type="ECO:0000313" key="3">
    <source>
        <dbReference type="EMBL" id="SPC76194.1"/>
    </source>
</evidence>
<proteinExistence type="predicted"/>
<dbReference type="AlphaFoldDB" id="A0A2N9ENM7"/>
<evidence type="ECO:0000259" key="1">
    <source>
        <dbReference type="Pfam" id="PF00078"/>
    </source>
</evidence>
<dbReference type="EMBL" id="OIVN01000203">
    <property type="protein sequence ID" value="SPC76194.1"/>
    <property type="molecule type" value="Genomic_DNA"/>
</dbReference>
<feature type="domain" description="RNase H type-1" evidence="2">
    <location>
        <begin position="767"/>
        <end position="862"/>
    </location>
</feature>